<reference evidence="2 3" key="1">
    <citation type="submission" date="2019-05" db="EMBL/GenBank/DDBJ databases">
        <title>Another draft genome of Portunus trituberculatus and its Hox gene families provides insights of decapod evolution.</title>
        <authorList>
            <person name="Jeong J.-H."/>
            <person name="Song I."/>
            <person name="Kim S."/>
            <person name="Choi T."/>
            <person name="Kim D."/>
            <person name="Ryu S."/>
            <person name="Kim W."/>
        </authorList>
    </citation>
    <scope>NUCLEOTIDE SEQUENCE [LARGE SCALE GENOMIC DNA]</scope>
    <source>
        <tissue evidence="2">Muscle</tissue>
    </source>
</reference>
<accession>A0A5B7D3F5</accession>
<proteinExistence type="predicted"/>
<comment type="caution">
    <text evidence="2">The sequence shown here is derived from an EMBL/GenBank/DDBJ whole genome shotgun (WGS) entry which is preliminary data.</text>
</comment>
<evidence type="ECO:0000313" key="2">
    <source>
        <dbReference type="EMBL" id="MPC16038.1"/>
    </source>
</evidence>
<protein>
    <submittedName>
        <fullName evidence="2">Uncharacterized protein</fullName>
    </submittedName>
</protein>
<evidence type="ECO:0000256" key="1">
    <source>
        <dbReference type="SAM" id="MobiDB-lite"/>
    </source>
</evidence>
<gene>
    <name evidence="2" type="ORF">E2C01_008848</name>
</gene>
<dbReference type="AlphaFoldDB" id="A0A5B7D3F5"/>
<name>A0A5B7D3F5_PORTR</name>
<dbReference type="Proteomes" id="UP000324222">
    <property type="component" value="Unassembled WGS sequence"/>
</dbReference>
<feature type="compositionally biased region" description="Basic and acidic residues" evidence="1">
    <location>
        <begin position="1"/>
        <end position="12"/>
    </location>
</feature>
<feature type="region of interest" description="Disordered" evidence="1">
    <location>
        <begin position="1"/>
        <end position="24"/>
    </location>
</feature>
<evidence type="ECO:0000313" key="3">
    <source>
        <dbReference type="Proteomes" id="UP000324222"/>
    </source>
</evidence>
<organism evidence="2 3">
    <name type="scientific">Portunus trituberculatus</name>
    <name type="common">Swimming crab</name>
    <name type="synonym">Neptunus trituberculatus</name>
    <dbReference type="NCBI Taxonomy" id="210409"/>
    <lineage>
        <taxon>Eukaryota</taxon>
        <taxon>Metazoa</taxon>
        <taxon>Ecdysozoa</taxon>
        <taxon>Arthropoda</taxon>
        <taxon>Crustacea</taxon>
        <taxon>Multicrustacea</taxon>
        <taxon>Malacostraca</taxon>
        <taxon>Eumalacostraca</taxon>
        <taxon>Eucarida</taxon>
        <taxon>Decapoda</taxon>
        <taxon>Pleocyemata</taxon>
        <taxon>Brachyura</taxon>
        <taxon>Eubrachyura</taxon>
        <taxon>Portunoidea</taxon>
        <taxon>Portunidae</taxon>
        <taxon>Portuninae</taxon>
        <taxon>Portunus</taxon>
    </lineage>
</organism>
<sequence length="86" mass="10129">MPHQRNERSANREEEEEECLRRNEPQRSCVNCLPLSFLAAEAPPPEGSTSHLHPAMDRRDEKFRRHFSVNYVLDLSILRPFLCRLV</sequence>
<keyword evidence="3" id="KW-1185">Reference proteome</keyword>
<dbReference type="EMBL" id="VSRR010000473">
    <property type="protein sequence ID" value="MPC16038.1"/>
    <property type="molecule type" value="Genomic_DNA"/>
</dbReference>